<sequence>MVSRTCWLLLLKLMLHLKKLKLSKNILKILQNLLLLQHQLQLKLLKRLKHQRKRRRKKNLKNQMMISVLAYSNKLHLLIVARLFYIIKLDEFLVPCIH</sequence>
<comment type="caution">
    <text evidence="3">The sequence shown here is derived from an EMBL/GenBank/DDBJ whole genome shotgun (WGS) entry which is preliminary data.</text>
</comment>
<reference evidence="3 4" key="1">
    <citation type="submission" date="2022-12" db="EMBL/GenBank/DDBJ databases">
        <title>Chromosome-level genome assembly of true bugs.</title>
        <authorList>
            <person name="Ma L."/>
            <person name="Li H."/>
        </authorList>
    </citation>
    <scope>NUCLEOTIDE SEQUENCE [LARGE SCALE GENOMIC DNA]</scope>
    <source>
        <strain evidence="3">Lab_2022b</strain>
    </source>
</reference>
<organism evidence="3 4">
    <name type="scientific">Rhynocoris fuscipes</name>
    <dbReference type="NCBI Taxonomy" id="488301"/>
    <lineage>
        <taxon>Eukaryota</taxon>
        <taxon>Metazoa</taxon>
        <taxon>Ecdysozoa</taxon>
        <taxon>Arthropoda</taxon>
        <taxon>Hexapoda</taxon>
        <taxon>Insecta</taxon>
        <taxon>Pterygota</taxon>
        <taxon>Neoptera</taxon>
        <taxon>Paraneoptera</taxon>
        <taxon>Hemiptera</taxon>
        <taxon>Heteroptera</taxon>
        <taxon>Panheteroptera</taxon>
        <taxon>Cimicomorpha</taxon>
        <taxon>Reduviidae</taxon>
        <taxon>Harpactorinae</taxon>
        <taxon>Harpactorini</taxon>
        <taxon>Rhynocoris</taxon>
    </lineage>
</organism>
<keyword evidence="1" id="KW-0472">Membrane</keyword>
<keyword evidence="2" id="KW-0732">Signal</keyword>
<dbReference type="AlphaFoldDB" id="A0AAW1DK46"/>
<keyword evidence="1" id="KW-1133">Transmembrane helix</keyword>
<evidence type="ECO:0000256" key="2">
    <source>
        <dbReference type="SAM" id="SignalP"/>
    </source>
</evidence>
<evidence type="ECO:0000313" key="3">
    <source>
        <dbReference type="EMBL" id="KAK9511141.1"/>
    </source>
</evidence>
<protein>
    <submittedName>
        <fullName evidence="3">Uncharacterized protein</fullName>
    </submittedName>
</protein>
<feature type="signal peptide" evidence="2">
    <location>
        <begin position="1"/>
        <end position="23"/>
    </location>
</feature>
<keyword evidence="4" id="KW-1185">Reference proteome</keyword>
<evidence type="ECO:0000313" key="4">
    <source>
        <dbReference type="Proteomes" id="UP001461498"/>
    </source>
</evidence>
<proteinExistence type="predicted"/>
<dbReference type="EMBL" id="JAPXFL010000002">
    <property type="protein sequence ID" value="KAK9511141.1"/>
    <property type="molecule type" value="Genomic_DNA"/>
</dbReference>
<feature type="chain" id="PRO_5043463581" evidence="2">
    <location>
        <begin position="24"/>
        <end position="98"/>
    </location>
</feature>
<keyword evidence="1" id="KW-0812">Transmembrane</keyword>
<evidence type="ECO:0000256" key="1">
    <source>
        <dbReference type="SAM" id="Phobius"/>
    </source>
</evidence>
<accession>A0AAW1DK46</accession>
<name>A0AAW1DK46_9HEMI</name>
<feature type="transmembrane region" description="Helical" evidence="1">
    <location>
        <begin position="66"/>
        <end position="87"/>
    </location>
</feature>
<gene>
    <name evidence="3" type="ORF">O3M35_005761</name>
</gene>
<dbReference type="Proteomes" id="UP001461498">
    <property type="component" value="Unassembled WGS sequence"/>
</dbReference>